<feature type="coiled-coil region" evidence="1">
    <location>
        <begin position="338"/>
        <end position="365"/>
    </location>
</feature>
<protein>
    <submittedName>
        <fullName evidence="3">Uncharacterized protein</fullName>
    </submittedName>
</protein>
<evidence type="ECO:0000256" key="2">
    <source>
        <dbReference type="SAM" id="MobiDB-lite"/>
    </source>
</evidence>
<sequence>MLMLRSSEPEQNNPEQLEEPKQIHVSCDKTDITWKDGSGRAQSIDNIPFKVDIDTLISKTIFRLSCRVWIKGKGKNRSVYLFIHPENIQNIKLGDDDDVPSLHFSMNQGHSRLVIPSDCILGCKKSAILRYISGMIKLTRHHLQQIASVFSATNINRPETDDRRTDLRTLYNGIRSHVFDAGATLVDKALLEDTSAPPPIDYEPGREHKPQSDLTGLVQYLLDMENCLRNDMKDMVESTETRLKNDLKQVIESTQDCLRDDVKNMIESSENHTVESTENRLKDQMDDILNHMKGLEDTLAADSRADDIERGVDMAVDDLRTECIGTIESEFRYLRYGIEEVTKGMEEAEEKANEVLNLVDEAGDGIERRVGRYLNSIRLQVTVDDE</sequence>
<evidence type="ECO:0000256" key="1">
    <source>
        <dbReference type="SAM" id="Coils"/>
    </source>
</evidence>
<feature type="region of interest" description="Disordered" evidence="2">
    <location>
        <begin position="1"/>
        <end position="20"/>
    </location>
</feature>
<evidence type="ECO:0000313" key="3">
    <source>
        <dbReference type="EMBL" id="PTB43903.1"/>
    </source>
</evidence>
<dbReference type="EMBL" id="KZ679258">
    <property type="protein sequence ID" value="PTB43903.1"/>
    <property type="molecule type" value="Genomic_DNA"/>
</dbReference>
<evidence type="ECO:0000313" key="4">
    <source>
        <dbReference type="Proteomes" id="UP000240493"/>
    </source>
</evidence>
<dbReference type="OrthoDB" id="47007at2759"/>
<accession>A0A2T3ZGJ5</accession>
<keyword evidence="4" id="KW-1185">Reference proteome</keyword>
<organism evidence="3 4">
    <name type="scientific">Trichoderma asperellum (strain ATCC 204424 / CBS 433.97 / NBRC 101777)</name>
    <dbReference type="NCBI Taxonomy" id="1042311"/>
    <lineage>
        <taxon>Eukaryota</taxon>
        <taxon>Fungi</taxon>
        <taxon>Dikarya</taxon>
        <taxon>Ascomycota</taxon>
        <taxon>Pezizomycotina</taxon>
        <taxon>Sordariomycetes</taxon>
        <taxon>Hypocreomycetidae</taxon>
        <taxon>Hypocreales</taxon>
        <taxon>Hypocreaceae</taxon>
        <taxon>Trichoderma</taxon>
    </lineage>
</organism>
<dbReference type="Proteomes" id="UP000240493">
    <property type="component" value="Unassembled WGS sequence"/>
</dbReference>
<keyword evidence="1" id="KW-0175">Coiled coil</keyword>
<dbReference type="AlphaFoldDB" id="A0A2T3ZGJ5"/>
<name>A0A2T3ZGJ5_TRIA4</name>
<gene>
    <name evidence="3" type="ORF">M441DRAFT_77061</name>
</gene>
<reference evidence="3 4" key="1">
    <citation type="submission" date="2016-07" db="EMBL/GenBank/DDBJ databases">
        <title>Multiple horizontal gene transfer events from other fungi enriched the ability of initially mycotrophic Trichoderma (Ascomycota) to feed on dead plant biomass.</title>
        <authorList>
            <consortium name="DOE Joint Genome Institute"/>
            <person name="Aerts A."/>
            <person name="Atanasova L."/>
            <person name="Chenthamara K."/>
            <person name="Zhang J."/>
            <person name="Grujic M."/>
            <person name="Henrissat B."/>
            <person name="Kuo A."/>
            <person name="Salamov A."/>
            <person name="Lipzen A."/>
            <person name="Labutti K."/>
            <person name="Barry K."/>
            <person name="Miao Y."/>
            <person name="Rahimi M.J."/>
            <person name="Shen Q."/>
            <person name="Grigoriev I.V."/>
            <person name="Kubicek C.P."/>
            <person name="Druzhinina I.S."/>
        </authorList>
    </citation>
    <scope>NUCLEOTIDE SEQUENCE [LARGE SCALE GENOMIC DNA]</scope>
    <source>
        <strain evidence="3 4">CBS 433.97</strain>
    </source>
</reference>
<proteinExistence type="predicted"/>